<organism evidence="1 2">
    <name type="scientific">Saccharothrix xinjiangensis</name>
    <dbReference type="NCBI Taxonomy" id="204798"/>
    <lineage>
        <taxon>Bacteria</taxon>
        <taxon>Bacillati</taxon>
        <taxon>Actinomycetota</taxon>
        <taxon>Actinomycetes</taxon>
        <taxon>Pseudonocardiales</taxon>
        <taxon>Pseudonocardiaceae</taxon>
        <taxon>Saccharothrix</taxon>
    </lineage>
</organism>
<reference evidence="2" key="1">
    <citation type="journal article" date="2019" name="Int. J. Syst. Evol. Microbiol.">
        <title>The Global Catalogue of Microorganisms (GCM) 10K type strain sequencing project: providing services to taxonomists for standard genome sequencing and annotation.</title>
        <authorList>
            <consortium name="The Broad Institute Genomics Platform"/>
            <consortium name="The Broad Institute Genome Sequencing Center for Infectious Disease"/>
            <person name="Wu L."/>
            <person name="Ma J."/>
        </authorList>
    </citation>
    <scope>NUCLEOTIDE SEQUENCE [LARGE SCALE GENOMIC DNA]</scope>
    <source>
        <strain evidence="2">KCTC 12848</strain>
    </source>
</reference>
<comment type="caution">
    <text evidence="1">The sequence shown here is derived from an EMBL/GenBank/DDBJ whole genome shotgun (WGS) entry which is preliminary data.</text>
</comment>
<dbReference type="Proteomes" id="UP001595833">
    <property type="component" value="Unassembled WGS sequence"/>
</dbReference>
<accession>A0ABV9Y3U3</accession>
<dbReference type="EMBL" id="JBHSJB010000020">
    <property type="protein sequence ID" value="MFC5056392.1"/>
    <property type="molecule type" value="Genomic_DNA"/>
</dbReference>
<gene>
    <name evidence="1" type="ORF">ACFPFM_21855</name>
</gene>
<keyword evidence="2" id="KW-1185">Reference proteome</keyword>
<protein>
    <recommendedName>
        <fullName evidence="3">JAB domain-containing protein</fullName>
    </recommendedName>
</protein>
<evidence type="ECO:0008006" key="3">
    <source>
        <dbReference type="Google" id="ProtNLM"/>
    </source>
</evidence>
<name>A0ABV9Y3U3_9PSEU</name>
<evidence type="ECO:0000313" key="2">
    <source>
        <dbReference type="Proteomes" id="UP001595833"/>
    </source>
</evidence>
<evidence type="ECO:0000313" key="1">
    <source>
        <dbReference type="EMBL" id="MFC5056392.1"/>
    </source>
</evidence>
<dbReference type="RefSeq" id="WP_344038311.1">
    <property type="nucleotide sequence ID" value="NZ_BAAAKE010000010.1"/>
</dbReference>
<proteinExistence type="predicted"/>
<sequence length="149" mass="16254">MRTLILTNEVLARAGAYFEDCGAHGNEGTAMIKDGPSGMALVVPDQVPRRGPLGVSVEVTRKGQMDLALAVEADELYVARIHSHPYQAFHSPADDANPALTYEGALSIVVPFFGLGLRRGLDACAVLRREGDRWRDLPVGARDRWVRTE</sequence>